<keyword evidence="5" id="KW-1185">Reference proteome</keyword>
<dbReference type="CDD" id="cd16383">
    <property type="entry name" value="GUN4"/>
    <property type="match status" value="1"/>
</dbReference>
<evidence type="ECO:0000259" key="2">
    <source>
        <dbReference type="Pfam" id="PF05419"/>
    </source>
</evidence>
<name>A0A0V7ZLK6_9CYAN</name>
<dbReference type="Pfam" id="PF05419">
    <property type="entry name" value="GUN4"/>
    <property type="match status" value="1"/>
</dbReference>
<protein>
    <recommendedName>
        <fullName evidence="2">GUN4-like domain-containing protein</fullName>
    </recommendedName>
</protein>
<dbReference type="PANTHER" id="PTHR34800:SF1">
    <property type="entry name" value="TETRAPYRROLE-BINDING PROTEIN, CHLOROPLASTIC"/>
    <property type="match status" value="1"/>
</dbReference>
<dbReference type="Gene3D" id="1.10.10.1770">
    <property type="entry name" value="Gun4-like"/>
    <property type="match status" value="1"/>
</dbReference>
<dbReference type="InterPro" id="IPR008629">
    <property type="entry name" value="GUN4-like"/>
</dbReference>
<feature type="coiled-coil region" evidence="1">
    <location>
        <begin position="54"/>
        <end position="102"/>
    </location>
</feature>
<evidence type="ECO:0000313" key="3">
    <source>
        <dbReference type="EMBL" id="KST65282.1"/>
    </source>
</evidence>
<comment type="caution">
    <text evidence="3">The sequence shown here is derived from an EMBL/GenBank/DDBJ whole genome shotgun (WGS) entry which is preliminary data.</text>
</comment>
<keyword evidence="1" id="KW-0175">Coiled coil</keyword>
<dbReference type="GO" id="GO:0046906">
    <property type="term" value="F:tetrapyrrole binding"/>
    <property type="evidence" value="ECO:0007669"/>
    <property type="project" value="TreeGrafter"/>
</dbReference>
<dbReference type="RefSeq" id="WP_027843437.1">
    <property type="nucleotide sequence ID" value="NZ_LMTZ01000106.1"/>
</dbReference>
<dbReference type="InterPro" id="IPR037215">
    <property type="entry name" value="GUN4-like_sf"/>
</dbReference>
<feature type="domain" description="GUN4-like" evidence="2">
    <location>
        <begin position="133"/>
        <end position="256"/>
    </location>
</feature>
<dbReference type="AlphaFoldDB" id="A0A0V7ZLK6"/>
<evidence type="ECO:0000313" key="5">
    <source>
        <dbReference type="Proteomes" id="UP000053372"/>
    </source>
</evidence>
<proteinExistence type="predicted"/>
<reference evidence="3 5" key="1">
    <citation type="journal article" date="2015" name="Genome Announc.">
        <title>Draft Genome of the Euendolithic (true boring) Cyanobacterium Mastigocoleus testarum strain BC008.</title>
        <authorList>
            <person name="Guida B.S."/>
            <person name="Garcia-Pichel F."/>
        </authorList>
    </citation>
    <scope>NUCLEOTIDE SEQUENCE [LARGE SCALE GENOMIC DNA]</scope>
    <source>
        <strain evidence="3 5">BC008</strain>
    </source>
</reference>
<evidence type="ECO:0000313" key="4">
    <source>
        <dbReference type="EMBL" id="KST65664.1"/>
    </source>
</evidence>
<sequence>MAQCPICQTESLSELADYCSICGWYVKKYSSSEKISEESFQRELSRTIWAREWWRRSQDNLSKLESKLERATQEQNNLKIELEQLKQERSQLLNQLSEFHSQYFDVETEGERFRVLPKSQESHSQESTPTIVTFDYGRLQNLLANKMWREADLETANILLTLSNRTAEGWLRTVDAENLFASDLQDIDELWKRYTNGHFGFSTQQQVWNKISGNIDAKYETWCQFGNSVGWYQQGTWKAYEQLDFNLNAPSGHLPAAYCELGLGSERLYYWWWLIPTILFSYFKEIV</sequence>
<dbReference type="EMBL" id="LMTZ01000109">
    <property type="protein sequence ID" value="KST65282.1"/>
    <property type="molecule type" value="Genomic_DNA"/>
</dbReference>
<evidence type="ECO:0000256" key="1">
    <source>
        <dbReference type="SAM" id="Coils"/>
    </source>
</evidence>
<dbReference type="SUPFAM" id="SSF140869">
    <property type="entry name" value="GUN4-like"/>
    <property type="match status" value="1"/>
</dbReference>
<accession>A0A0V7ZLK6</accession>
<dbReference type="Gene3D" id="1.25.40.620">
    <property type="match status" value="1"/>
</dbReference>
<dbReference type="OrthoDB" id="7915178at2"/>
<gene>
    <name evidence="3" type="ORF">BC008_21015</name>
    <name evidence="4" type="ORF">BC008_22070</name>
</gene>
<organism evidence="3 5">
    <name type="scientific">Mastigocoleus testarum BC008</name>
    <dbReference type="NCBI Taxonomy" id="371196"/>
    <lineage>
        <taxon>Bacteria</taxon>
        <taxon>Bacillati</taxon>
        <taxon>Cyanobacteriota</taxon>
        <taxon>Cyanophyceae</taxon>
        <taxon>Nostocales</taxon>
        <taxon>Hapalosiphonaceae</taxon>
        <taxon>Mastigocoleus</taxon>
    </lineage>
</organism>
<dbReference type="Proteomes" id="UP000053372">
    <property type="component" value="Unassembled WGS sequence"/>
</dbReference>
<dbReference type="PANTHER" id="PTHR34800">
    <property type="entry name" value="TETRAPYRROLE-BINDING PROTEIN, CHLOROPLASTIC"/>
    <property type="match status" value="1"/>
</dbReference>
<dbReference type="EMBL" id="LMTZ01000106">
    <property type="protein sequence ID" value="KST65664.1"/>
    <property type="molecule type" value="Genomic_DNA"/>
</dbReference>